<sequence>MNDAITEARALIEPSEQCRLKAYPDPKWHRVPRTAANWHEWGKPWTCGWGETEGVTEDTIWTQDEADRRRDRCIAIVLLGVVKRCPQLHLEPPKRVAACVSLAYNIGLGAFAASSVCRLTKSREYERAAASFGLWNKAGGRVLRGLTLRRQLEAAAYMAA</sequence>
<keyword evidence="6" id="KW-1185">Reference proteome</keyword>
<dbReference type="RefSeq" id="WP_258822460.1">
    <property type="nucleotide sequence ID" value="NZ_JANUHB010000002.1"/>
</dbReference>
<dbReference type="PANTHER" id="PTHR38107:SF3">
    <property type="entry name" value="LYSOZYME RRRD-RELATED"/>
    <property type="match status" value="1"/>
</dbReference>
<dbReference type="EMBL" id="JANUHB010000002">
    <property type="protein sequence ID" value="MCS0808698.1"/>
    <property type="molecule type" value="Genomic_DNA"/>
</dbReference>
<evidence type="ECO:0000256" key="3">
    <source>
        <dbReference type="ARBA" id="ARBA00023200"/>
    </source>
</evidence>
<dbReference type="Gene3D" id="1.10.530.40">
    <property type="match status" value="1"/>
</dbReference>
<evidence type="ECO:0000256" key="1">
    <source>
        <dbReference type="ARBA" id="ARBA00022529"/>
    </source>
</evidence>
<evidence type="ECO:0000256" key="2">
    <source>
        <dbReference type="ARBA" id="ARBA00022638"/>
    </source>
</evidence>
<dbReference type="InterPro" id="IPR023346">
    <property type="entry name" value="Lysozyme-like_dom_sf"/>
</dbReference>
<organism evidence="5 6">
    <name type="scientific">Massilia agilis</name>
    <dbReference type="NCBI Taxonomy" id="1811226"/>
    <lineage>
        <taxon>Bacteria</taxon>
        <taxon>Pseudomonadati</taxon>
        <taxon>Pseudomonadota</taxon>
        <taxon>Betaproteobacteria</taxon>
        <taxon>Burkholderiales</taxon>
        <taxon>Oxalobacteraceae</taxon>
        <taxon>Telluria group</taxon>
        <taxon>Massilia</taxon>
    </lineage>
</organism>
<dbReference type="PANTHER" id="PTHR38107">
    <property type="match status" value="1"/>
</dbReference>
<gene>
    <name evidence="5" type="ORF">NX774_12280</name>
</gene>
<keyword evidence="1 4" id="KW-0929">Antimicrobial</keyword>
<dbReference type="InterPro" id="IPR002196">
    <property type="entry name" value="Glyco_hydro_24"/>
</dbReference>
<dbReference type="Proteomes" id="UP001206126">
    <property type="component" value="Unassembled WGS sequence"/>
</dbReference>
<keyword evidence="4" id="KW-0378">Hydrolase</keyword>
<dbReference type="InterPro" id="IPR023347">
    <property type="entry name" value="Lysozyme_dom_sf"/>
</dbReference>
<evidence type="ECO:0000313" key="5">
    <source>
        <dbReference type="EMBL" id="MCS0808698.1"/>
    </source>
</evidence>
<evidence type="ECO:0000256" key="4">
    <source>
        <dbReference type="RuleBase" id="RU003788"/>
    </source>
</evidence>
<evidence type="ECO:0000313" key="6">
    <source>
        <dbReference type="Proteomes" id="UP001206126"/>
    </source>
</evidence>
<reference evidence="5 6" key="1">
    <citation type="submission" date="2022-08" db="EMBL/GenBank/DDBJ databases">
        <title>Reclassification of Massilia species as members of the genera Telluria, Duganella, Pseudoduganella, Mokoshia gen. nov. and Zemynaea gen. nov. using orthogonal and non-orthogonal genome-based approaches.</title>
        <authorList>
            <person name="Bowman J.P."/>
        </authorList>
    </citation>
    <scope>NUCLEOTIDE SEQUENCE [LARGE SCALE GENOMIC DNA]</scope>
    <source>
        <strain evidence="5 6">JCM 31605</strain>
    </source>
</reference>
<proteinExistence type="inferred from homology"/>
<dbReference type="InterPro" id="IPR033907">
    <property type="entry name" value="Endolysin_autolysin"/>
</dbReference>
<protein>
    <recommendedName>
        <fullName evidence="4">Lysozyme</fullName>
        <ecNumber evidence="4">3.2.1.17</ecNumber>
    </recommendedName>
</protein>
<dbReference type="InterPro" id="IPR051018">
    <property type="entry name" value="Bacteriophage_GH24"/>
</dbReference>
<comment type="catalytic activity">
    <reaction evidence="4">
        <text>Hydrolysis of (1-&gt;4)-beta-linkages between N-acetylmuramic acid and N-acetyl-D-glucosamine residues in a peptidoglycan and between N-acetyl-D-glucosamine residues in chitodextrins.</text>
        <dbReference type="EC" id="3.2.1.17"/>
    </reaction>
</comment>
<keyword evidence="4" id="KW-0326">Glycosidase</keyword>
<keyword evidence="3" id="KW-1035">Host cytoplasm</keyword>
<dbReference type="Pfam" id="PF00959">
    <property type="entry name" value="Phage_lysozyme"/>
    <property type="match status" value="1"/>
</dbReference>
<dbReference type="SUPFAM" id="SSF53955">
    <property type="entry name" value="Lysozyme-like"/>
    <property type="match status" value="1"/>
</dbReference>
<keyword evidence="2 4" id="KW-0081">Bacteriolytic enzyme</keyword>
<dbReference type="CDD" id="cd00737">
    <property type="entry name" value="lyz_endolysin_autolysin"/>
    <property type="match status" value="1"/>
</dbReference>
<name>A0ABT2DE40_9BURK</name>
<comment type="similarity">
    <text evidence="4">Belongs to the glycosyl hydrolase 24 family.</text>
</comment>
<dbReference type="EC" id="3.2.1.17" evidence="4"/>
<comment type="caution">
    <text evidence="5">The sequence shown here is derived from an EMBL/GenBank/DDBJ whole genome shotgun (WGS) entry which is preliminary data.</text>
</comment>
<accession>A0ABT2DE40</accession>